<name>A0A498HGS1_MALDO</name>
<evidence type="ECO:0000259" key="10">
    <source>
        <dbReference type="PROSITE" id="PS50888"/>
    </source>
</evidence>
<keyword evidence="4" id="KW-0805">Transcription regulation</keyword>
<dbReference type="CDD" id="cd01959">
    <property type="entry name" value="nsLTP2"/>
    <property type="match status" value="1"/>
</dbReference>
<keyword evidence="12" id="KW-1185">Reference proteome</keyword>
<dbReference type="PROSITE" id="PS50888">
    <property type="entry name" value="BHLH"/>
    <property type="match status" value="1"/>
</dbReference>
<feature type="region of interest" description="Disordered" evidence="8">
    <location>
        <begin position="125"/>
        <end position="159"/>
    </location>
</feature>
<keyword evidence="3" id="KW-0813">Transport</keyword>
<dbReference type="EMBL" id="RDQH01000342">
    <property type="protein sequence ID" value="RXH70199.1"/>
    <property type="molecule type" value="Genomic_DNA"/>
</dbReference>
<keyword evidence="5" id="KW-0446">Lipid-binding</keyword>
<keyword evidence="9" id="KW-0472">Membrane</keyword>
<dbReference type="InterPro" id="IPR033872">
    <property type="entry name" value="nsLTP2"/>
</dbReference>
<evidence type="ECO:0000256" key="3">
    <source>
        <dbReference type="ARBA" id="ARBA00022448"/>
    </source>
</evidence>
<sequence>MVNMRNQLPDWKTTIAKSSTTTTTTYDGEYSQGFPYENYGVLPIDSVVLDPPTDNSHWNNTSSSISAAAAAGGDDHKHFQEIFQNLSYIQLDPFLQMQQPTPNIFSHDKEVMLCGLSLEKGEFSGKTTTSHEMETKPVMLSGEFKQSKDERPKRSRATELHNMSERMRRNKIRGKLKVLQELIPNCNKWNLNFLHAIRAVVPRVKPNGHMCSTSPRCVDHVRGRVENESHIDGRRDLMMSMGGGAVYQTPNLSLAGIQGTQMSQFKPYLPMGPGLGTSNAYEIGMGLGMAMGMINMCYTTGVPTMSVHSATAGLPLMSGPGGLPVNPQVQMQFPFLASQVMPSTTAATSNMVQPRFPTNFSRIFNYANQAGESSSPNTASDNEKVPFINQMMRSMSYYNVGILCLVVFLVVVRETQVGEAAVTCNPMELAPCAAAIMSSNSPTAVCCGKLKEQSPCLCQYVKNPNLQKLVNSPNAKKVADTCGSPFPTC</sequence>
<evidence type="ECO:0000313" key="12">
    <source>
        <dbReference type="Proteomes" id="UP000290289"/>
    </source>
</evidence>
<dbReference type="GO" id="GO:0006869">
    <property type="term" value="P:lipid transport"/>
    <property type="evidence" value="ECO:0007669"/>
    <property type="project" value="InterPro"/>
</dbReference>
<dbReference type="InterPro" id="IPR036312">
    <property type="entry name" value="Bifun_inhib/LTP/seed_sf"/>
</dbReference>
<dbReference type="Proteomes" id="UP000290289">
    <property type="component" value="Chromosome 16"/>
</dbReference>
<dbReference type="Pfam" id="PF00010">
    <property type="entry name" value="HLH"/>
    <property type="match status" value="1"/>
</dbReference>
<accession>A0A498HGS1</accession>
<dbReference type="InterPro" id="IPR011598">
    <property type="entry name" value="bHLH_dom"/>
</dbReference>
<feature type="transmembrane region" description="Helical" evidence="9">
    <location>
        <begin position="395"/>
        <end position="412"/>
    </location>
</feature>
<keyword evidence="7" id="KW-0539">Nucleus</keyword>
<feature type="compositionally biased region" description="Basic and acidic residues" evidence="8">
    <location>
        <begin position="145"/>
        <end position="159"/>
    </location>
</feature>
<comment type="function">
    <text evidence="1">Plant non-specific lipid-transfer proteins transfer phospholipids as well as galactolipids across membranes. May play a role in wax or cutin deposition in the cell walls of expanding epidermal cells and certain secretory tissues.</text>
</comment>
<dbReference type="AlphaFoldDB" id="A0A498HGS1"/>
<feature type="compositionally biased region" description="Basic and acidic residues" evidence="8">
    <location>
        <begin position="125"/>
        <end position="135"/>
    </location>
</feature>
<comment type="caution">
    <text evidence="11">The sequence shown here is derived from an EMBL/GenBank/DDBJ whole genome shotgun (WGS) entry which is preliminary data.</text>
</comment>
<evidence type="ECO:0000313" key="11">
    <source>
        <dbReference type="EMBL" id="RXH70199.1"/>
    </source>
</evidence>
<dbReference type="Gene3D" id="4.10.280.10">
    <property type="entry name" value="Helix-loop-helix DNA-binding domain"/>
    <property type="match status" value="1"/>
</dbReference>
<dbReference type="PANTHER" id="PTHR33214:SF69">
    <property type="entry name" value="BIFUNCTIONAL INHIBITOR_LIPID-TRANSFER PROTEIN_SEED STORAGE 2S ALBUMIN SUPERFAMILY PROTEIN"/>
    <property type="match status" value="1"/>
</dbReference>
<dbReference type="SUPFAM" id="SSF47459">
    <property type="entry name" value="HLH, helix-loop-helix DNA-binding domain"/>
    <property type="match status" value="1"/>
</dbReference>
<evidence type="ECO:0000256" key="6">
    <source>
        <dbReference type="ARBA" id="ARBA00023163"/>
    </source>
</evidence>
<keyword evidence="9" id="KW-1133">Transmembrane helix</keyword>
<protein>
    <recommendedName>
        <fullName evidence="10">BHLH domain-containing protein</fullName>
    </recommendedName>
</protein>
<dbReference type="GO" id="GO:0005634">
    <property type="term" value="C:nucleus"/>
    <property type="evidence" value="ECO:0007669"/>
    <property type="project" value="UniProtKB-SubCell"/>
</dbReference>
<evidence type="ECO:0000256" key="7">
    <source>
        <dbReference type="ARBA" id="ARBA00023242"/>
    </source>
</evidence>
<comment type="subcellular location">
    <subcellularLocation>
        <location evidence="2">Nucleus</location>
    </subcellularLocation>
</comment>
<dbReference type="GO" id="GO:0008289">
    <property type="term" value="F:lipid binding"/>
    <property type="evidence" value="ECO:0007669"/>
    <property type="project" value="UniProtKB-KW"/>
</dbReference>
<dbReference type="GO" id="GO:0046983">
    <property type="term" value="F:protein dimerization activity"/>
    <property type="evidence" value="ECO:0007669"/>
    <property type="project" value="InterPro"/>
</dbReference>
<evidence type="ECO:0000256" key="8">
    <source>
        <dbReference type="SAM" id="MobiDB-lite"/>
    </source>
</evidence>
<evidence type="ECO:0000256" key="9">
    <source>
        <dbReference type="SAM" id="Phobius"/>
    </source>
</evidence>
<organism evidence="11 12">
    <name type="scientific">Malus domestica</name>
    <name type="common">Apple</name>
    <name type="synonym">Pyrus malus</name>
    <dbReference type="NCBI Taxonomy" id="3750"/>
    <lineage>
        <taxon>Eukaryota</taxon>
        <taxon>Viridiplantae</taxon>
        <taxon>Streptophyta</taxon>
        <taxon>Embryophyta</taxon>
        <taxon>Tracheophyta</taxon>
        <taxon>Spermatophyta</taxon>
        <taxon>Magnoliopsida</taxon>
        <taxon>eudicotyledons</taxon>
        <taxon>Gunneridae</taxon>
        <taxon>Pentapetalae</taxon>
        <taxon>rosids</taxon>
        <taxon>fabids</taxon>
        <taxon>Rosales</taxon>
        <taxon>Rosaceae</taxon>
        <taxon>Amygdaloideae</taxon>
        <taxon>Maleae</taxon>
        <taxon>Malus</taxon>
    </lineage>
</organism>
<dbReference type="PANTHER" id="PTHR33214">
    <property type="entry name" value="BIFUNCTIONAL INHIBITOR/LIPID-TRANSFER PROTEIN/SEED STORAGE 2S ALBUMIN SUPERFAMILY PROTEIN"/>
    <property type="match status" value="1"/>
</dbReference>
<dbReference type="Gene3D" id="1.10.110.10">
    <property type="entry name" value="Plant lipid-transfer and hydrophobic proteins"/>
    <property type="match status" value="1"/>
</dbReference>
<keyword evidence="6" id="KW-0804">Transcription</keyword>
<evidence type="ECO:0000256" key="2">
    <source>
        <dbReference type="ARBA" id="ARBA00004123"/>
    </source>
</evidence>
<evidence type="ECO:0000256" key="4">
    <source>
        <dbReference type="ARBA" id="ARBA00023015"/>
    </source>
</evidence>
<proteinExistence type="predicted"/>
<dbReference type="SUPFAM" id="SSF47699">
    <property type="entry name" value="Bifunctional inhibitor/lipid-transfer protein/seed storage 2S albumin"/>
    <property type="match status" value="1"/>
</dbReference>
<keyword evidence="9" id="KW-0812">Transmembrane</keyword>
<evidence type="ECO:0000256" key="5">
    <source>
        <dbReference type="ARBA" id="ARBA00023121"/>
    </source>
</evidence>
<reference evidence="11 12" key="1">
    <citation type="submission" date="2018-10" db="EMBL/GenBank/DDBJ databases">
        <title>A high-quality apple genome assembly.</title>
        <authorList>
            <person name="Hu J."/>
        </authorList>
    </citation>
    <scope>NUCLEOTIDE SEQUENCE [LARGE SCALE GENOMIC DNA]</scope>
    <source>
        <strain evidence="12">cv. HFTH1</strain>
        <tissue evidence="11">Young leaf</tissue>
    </source>
</reference>
<feature type="domain" description="BHLH" evidence="10">
    <location>
        <begin position="156"/>
        <end position="224"/>
    </location>
</feature>
<evidence type="ECO:0000256" key="1">
    <source>
        <dbReference type="ARBA" id="ARBA00003211"/>
    </source>
</evidence>
<gene>
    <name evidence="11" type="ORF">DVH24_007455</name>
</gene>
<dbReference type="InterPro" id="IPR036638">
    <property type="entry name" value="HLH_DNA-bd_sf"/>
</dbReference>